<dbReference type="Proteomes" id="UP000240663">
    <property type="component" value="Segment"/>
</dbReference>
<name>A0A2D2W6S8_9CAUD</name>
<reference evidence="1 2" key="1">
    <citation type="submission" date="2017-09" db="EMBL/GenBank/DDBJ databases">
        <title>Complete genome sequence of bacteriophage (DU_PP_V) infecting Pectobacterium spp.</title>
        <authorList>
            <person name="Park T.-H."/>
        </authorList>
    </citation>
    <scope>NUCLEOTIDE SEQUENCE [LARGE SCALE GENOMIC DNA]</scope>
</reference>
<accession>A0A2D2W6S8</accession>
<protein>
    <submittedName>
        <fullName evidence="1">Uncharacterized protein</fullName>
    </submittedName>
</protein>
<organism evidence="1 2">
    <name type="scientific">Pectobacterium phage DU_PP_V</name>
    <dbReference type="NCBI Taxonomy" id="2041492"/>
    <lineage>
        <taxon>Viruses</taxon>
        <taxon>Duplodnaviria</taxon>
        <taxon>Heunggongvirae</taxon>
        <taxon>Uroviricota</taxon>
        <taxon>Caudoviricetes</taxon>
        <taxon>Demerecviridae</taxon>
        <taxon>Mccorquodalevirinae</taxon>
        <taxon>Hongcheonvirus</taxon>
        <taxon>Hongcheonvirus DUPPV</taxon>
    </lineage>
</organism>
<proteinExistence type="predicted"/>
<sequence length="70" mass="8051">MRVIQEVTLKFVPLEGKVTDLPVGHYVVIMAGDRREYMEVINISNGRLAIVNGHFYFDMANVTHYAVWPE</sequence>
<dbReference type="EMBL" id="MF979564">
    <property type="protein sequence ID" value="ATS93998.1"/>
    <property type="molecule type" value="Genomic_DNA"/>
</dbReference>
<evidence type="ECO:0000313" key="1">
    <source>
        <dbReference type="EMBL" id="ATS93998.1"/>
    </source>
</evidence>
<evidence type="ECO:0000313" key="2">
    <source>
        <dbReference type="Proteomes" id="UP000240663"/>
    </source>
</evidence>
<keyword evidence="2" id="KW-1185">Reference proteome</keyword>
<gene>
    <name evidence="1" type="ORF">P13BB106kb_p014</name>
</gene>